<name>A0A2J8CCY6_VERDA</name>
<dbReference type="AlphaFoldDB" id="A0A2J8CCY6"/>
<reference evidence="1 2" key="1">
    <citation type="submission" date="2017-12" db="EMBL/GenBank/DDBJ databases">
        <title>Comparative genomics yields insights into virulence evolution of Verticillium dahliae.</title>
        <authorList>
            <person name="Fan R."/>
            <person name="Armitage A.D."/>
            <person name="Cascant-Lopez E."/>
            <person name="Sobczyk M."/>
            <person name="Cockerton H.M."/>
            <person name="Harrison R.J."/>
        </authorList>
    </citation>
    <scope>NUCLEOTIDE SEQUENCE [LARGE SCALE GENOMIC DNA]</scope>
    <source>
        <strain evidence="1 2">12008</strain>
    </source>
</reference>
<gene>
    <name evidence="1" type="ORF">BJF96_g1864</name>
</gene>
<dbReference type="Proteomes" id="UP000236305">
    <property type="component" value="Unassembled WGS sequence"/>
</dbReference>
<comment type="caution">
    <text evidence="1">The sequence shown here is derived from an EMBL/GenBank/DDBJ whole genome shotgun (WGS) entry which is preliminary data.</text>
</comment>
<protein>
    <submittedName>
        <fullName evidence="1">Uncharacterized protein</fullName>
    </submittedName>
</protein>
<accession>A0A2J8CCY6</accession>
<proteinExistence type="predicted"/>
<sequence>MPFFYNKSVGGRRFGTSIQADRHGVRRGPWRFRIGRFNCFK</sequence>
<dbReference type="EMBL" id="MPSH01000004">
    <property type="protein sequence ID" value="PNH34880.1"/>
    <property type="molecule type" value="Genomic_DNA"/>
</dbReference>
<organism evidence="1 2">
    <name type="scientific">Verticillium dahliae</name>
    <name type="common">Verticillium wilt</name>
    <dbReference type="NCBI Taxonomy" id="27337"/>
    <lineage>
        <taxon>Eukaryota</taxon>
        <taxon>Fungi</taxon>
        <taxon>Dikarya</taxon>
        <taxon>Ascomycota</taxon>
        <taxon>Pezizomycotina</taxon>
        <taxon>Sordariomycetes</taxon>
        <taxon>Hypocreomycetidae</taxon>
        <taxon>Glomerellales</taxon>
        <taxon>Plectosphaerellaceae</taxon>
        <taxon>Verticillium</taxon>
    </lineage>
</organism>
<evidence type="ECO:0000313" key="1">
    <source>
        <dbReference type="EMBL" id="PNH34880.1"/>
    </source>
</evidence>
<evidence type="ECO:0000313" key="2">
    <source>
        <dbReference type="Proteomes" id="UP000236305"/>
    </source>
</evidence>